<feature type="domain" description="Response regulatory" evidence="5">
    <location>
        <begin position="16"/>
        <end position="145"/>
    </location>
</feature>
<dbReference type="Gene3D" id="3.40.50.2300">
    <property type="match status" value="1"/>
</dbReference>
<reference evidence="6 9" key="2">
    <citation type="submission" date="2019-11" db="EMBL/GenBank/DDBJ databases">
        <title>Flavobacterium resistens genome.</title>
        <authorList>
            <person name="Wilson V.M."/>
            <person name="Newman J.D."/>
        </authorList>
    </citation>
    <scope>NUCLEOTIDE SEQUENCE [LARGE SCALE GENOMIC DNA]</scope>
    <source>
        <strain evidence="6 9">DSM 19382</strain>
    </source>
</reference>
<dbReference type="InterPro" id="IPR011006">
    <property type="entry name" value="CheY-like_superfamily"/>
</dbReference>
<evidence type="ECO:0000313" key="6">
    <source>
        <dbReference type="EMBL" id="MRX69148.1"/>
    </source>
</evidence>
<keyword evidence="3" id="KW-0804">Transcription</keyword>
<dbReference type="InterPro" id="IPR039420">
    <property type="entry name" value="WalR-like"/>
</dbReference>
<evidence type="ECO:0000259" key="5">
    <source>
        <dbReference type="PROSITE" id="PS50110"/>
    </source>
</evidence>
<name>A0A521E6B0_9FLAO</name>
<dbReference type="SUPFAM" id="SSF52172">
    <property type="entry name" value="CheY-like"/>
    <property type="match status" value="1"/>
</dbReference>
<protein>
    <submittedName>
        <fullName evidence="6 7">Response regulator</fullName>
    </submittedName>
</protein>
<dbReference type="Proteomes" id="UP000317289">
    <property type="component" value="Unassembled WGS sequence"/>
</dbReference>
<dbReference type="PROSITE" id="PS50110">
    <property type="entry name" value="RESPONSE_REGULATORY"/>
    <property type="match status" value="1"/>
</dbReference>
<evidence type="ECO:0000313" key="8">
    <source>
        <dbReference type="Proteomes" id="UP000317289"/>
    </source>
</evidence>
<dbReference type="EMBL" id="FXTA01000004">
    <property type="protein sequence ID" value="SMO79486.1"/>
    <property type="molecule type" value="Genomic_DNA"/>
</dbReference>
<dbReference type="Proteomes" id="UP000468990">
    <property type="component" value="Unassembled WGS sequence"/>
</dbReference>
<evidence type="ECO:0000313" key="9">
    <source>
        <dbReference type="Proteomes" id="UP000468990"/>
    </source>
</evidence>
<evidence type="ECO:0000256" key="2">
    <source>
        <dbReference type="ARBA" id="ARBA00023125"/>
    </source>
</evidence>
<dbReference type="SMART" id="SM00448">
    <property type="entry name" value="REC"/>
    <property type="match status" value="1"/>
</dbReference>
<evidence type="ECO:0000256" key="3">
    <source>
        <dbReference type="ARBA" id="ARBA00023163"/>
    </source>
</evidence>
<dbReference type="OrthoDB" id="651456at2"/>
<dbReference type="PANTHER" id="PTHR43214">
    <property type="entry name" value="TWO-COMPONENT RESPONSE REGULATOR"/>
    <property type="match status" value="1"/>
</dbReference>
<dbReference type="GO" id="GO:0000160">
    <property type="term" value="P:phosphorelay signal transduction system"/>
    <property type="evidence" value="ECO:0007669"/>
    <property type="project" value="InterPro"/>
</dbReference>
<accession>A0A521E6B0</accession>
<gene>
    <name evidence="6" type="ORF">GJU42_14350</name>
    <name evidence="7" type="ORF">SAMN06265349_104167</name>
</gene>
<sequence>MTFDLSAPISHLITRNILIVDDHPFIIEGYKNAITRYNPKEYEFHIAQAYDCRSAYDLLENESTPKFDVAFLDISMPAYEEKEIFSGEDLAKLILKKMPDCKVILLTMYTELLKIKTIIRTINPNGLIIKNDLTFDELLFAFDKVMKNEKYYSQSVVKMVNQSPHNSIEIDEFDKQILFHLSKGTQTEDMSQYIPISLAAIEKRKSNLKELLKIRTGSDEELLKEAKGKGLF</sequence>
<evidence type="ECO:0000256" key="1">
    <source>
        <dbReference type="ARBA" id="ARBA00023015"/>
    </source>
</evidence>
<feature type="modified residue" description="4-aspartylphosphate" evidence="4">
    <location>
        <position position="73"/>
    </location>
</feature>
<dbReference type="InterPro" id="IPR058245">
    <property type="entry name" value="NreC/VraR/RcsB-like_REC"/>
</dbReference>
<dbReference type="GO" id="GO:0003677">
    <property type="term" value="F:DNA binding"/>
    <property type="evidence" value="ECO:0007669"/>
    <property type="project" value="UniProtKB-KW"/>
</dbReference>
<keyword evidence="1" id="KW-0805">Transcription regulation</keyword>
<dbReference type="PANTHER" id="PTHR43214:SF41">
    <property type="entry name" value="NITRATE_NITRITE RESPONSE REGULATOR PROTEIN NARP"/>
    <property type="match status" value="1"/>
</dbReference>
<dbReference type="EMBL" id="WKKG01000007">
    <property type="protein sequence ID" value="MRX69148.1"/>
    <property type="molecule type" value="Genomic_DNA"/>
</dbReference>
<dbReference type="CDD" id="cd17535">
    <property type="entry name" value="REC_NarL-like"/>
    <property type="match status" value="1"/>
</dbReference>
<dbReference type="Pfam" id="PF00072">
    <property type="entry name" value="Response_reg"/>
    <property type="match status" value="1"/>
</dbReference>
<reference evidence="7 8" key="1">
    <citation type="submission" date="2017-05" db="EMBL/GenBank/DDBJ databases">
        <authorList>
            <person name="Varghese N."/>
            <person name="Submissions S."/>
        </authorList>
    </citation>
    <scope>NUCLEOTIDE SEQUENCE [LARGE SCALE GENOMIC DNA]</scope>
    <source>
        <strain evidence="7 8">DSM 19382</strain>
    </source>
</reference>
<organism evidence="7 8">
    <name type="scientific">Flavobacterium resistens</name>
    <dbReference type="NCBI Taxonomy" id="443612"/>
    <lineage>
        <taxon>Bacteria</taxon>
        <taxon>Pseudomonadati</taxon>
        <taxon>Bacteroidota</taxon>
        <taxon>Flavobacteriia</taxon>
        <taxon>Flavobacteriales</taxon>
        <taxon>Flavobacteriaceae</taxon>
        <taxon>Flavobacterium</taxon>
    </lineage>
</organism>
<evidence type="ECO:0000256" key="4">
    <source>
        <dbReference type="PROSITE-ProRule" id="PRU00169"/>
    </source>
</evidence>
<keyword evidence="2 7" id="KW-0238">DNA-binding</keyword>
<dbReference type="AlphaFoldDB" id="A0A521E6B0"/>
<dbReference type="RefSeq" id="WP_142451448.1">
    <property type="nucleotide sequence ID" value="NZ_FXTA01000004.1"/>
</dbReference>
<proteinExistence type="predicted"/>
<evidence type="ECO:0000313" key="7">
    <source>
        <dbReference type="EMBL" id="SMO79486.1"/>
    </source>
</evidence>
<keyword evidence="4" id="KW-0597">Phosphoprotein</keyword>
<dbReference type="InterPro" id="IPR001789">
    <property type="entry name" value="Sig_transdc_resp-reg_receiver"/>
</dbReference>
<keyword evidence="9" id="KW-1185">Reference proteome</keyword>